<evidence type="ECO:0000313" key="3">
    <source>
        <dbReference type="Proteomes" id="UP000762676"/>
    </source>
</evidence>
<dbReference type="AlphaFoldDB" id="A0AAV4EXI2"/>
<name>A0AAV4EXI2_9GAST</name>
<feature type="non-terminal residue" evidence="2">
    <location>
        <position position="1"/>
    </location>
</feature>
<comment type="caution">
    <text evidence="2">The sequence shown here is derived from an EMBL/GenBank/DDBJ whole genome shotgun (WGS) entry which is preliminary data.</text>
</comment>
<evidence type="ECO:0000313" key="2">
    <source>
        <dbReference type="EMBL" id="GFR64851.1"/>
    </source>
</evidence>
<organism evidence="2 3">
    <name type="scientific">Elysia marginata</name>
    <dbReference type="NCBI Taxonomy" id="1093978"/>
    <lineage>
        <taxon>Eukaryota</taxon>
        <taxon>Metazoa</taxon>
        <taxon>Spiralia</taxon>
        <taxon>Lophotrochozoa</taxon>
        <taxon>Mollusca</taxon>
        <taxon>Gastropoda</taxon>
        <taxon>Heterobranchia</taxon>
        <taxon>Euthyneura</taxon>
        <taxon>Panpulmonata</taxon>
        <taxon>Sacoglossa</taxon>
        <taxon>Placobranchoidea</taxon>
        <taxon>Plakobranchidae</taxon>
        <taxon>Elysia</taxon>
    </lineage>
</organism>
<dbReference type="EMBL" id="BMAT01011004">
    <property type="protein sequence ID" value="GFR64851.1"/>
    <property type="molecule type" value="Genomic_DNA"/>
</dbReference>
<dbReference type="Proteomes" id="UP000762676">
    <property type="component" value="Unassembled WGS sequence"/>
</dbReference>
<feature type="region of interest" description="Disordered" evidence="1">
    <location>
        <begin position="54"/>
        <end position="87"/>
    </location>
</feature>
<reference evidence="2 3" key="1">
    <citation type="journal article" date="2021" name="Elife">
        <title>Chloroplast acquisition without the gene transfer in kleptoplastic sea slugs, Plakobranchus ocellatus.</title>
        <authorList>
            <person name="Maeda T."/>
            <person name="Takahashi S."/>
            <person name="Yoshida T."/>
            <person name="Shimamura S."/>
            <person name="Takaki Y."/>
            <person name="Nagai Y."/>
            <person name="Toyoda A."/>
            <person name="Suzuki Y."/>
            <person name="Arimoto A."/>
            <person name="Ishii H."/>
            <person name="Satoh N."/>
            <person name="Nishiyama T."/>
            <person name="Hasebe M."/>
            <person name="Maruyama T."/>
            <person name="Minagawa J."/>
            <person name="Obokata J."/>
            <person name="Shigenobu S."/>
        </authorList>
    </citation>
    <scope>NUCLEOTIDE SEQUENCE [LARGE SCALE GENOMIC DNA]</scope>
</reference>
<proteinExistence type="predicted"/>
<sequence>CGEAPISLKVLEARWRLFGHLLRRDPNIPASEEMHFYYWKTAPEEQEVEHKRYSVHHKPGNNITERPGCSAPPHRESTEVDRPHGLRHEKLPNLQDRMRLLAKGH</sequence>
<gene>
    <name evidence="2" type="ORF">ElyMa_005516200</name>
</gene>
<keyword evidence="3" id="KW-1185">Reference proteome</keyword>
<feature type="compositionally biased region" description="Basic and acidic residues" evidence="1">
    <location>
        <begin position="73"/>
        <end position="87"/>
    </location>
</feature>
<evidence type="ECO:0000256" key="1">
    <source>
        <dbReference type="SAM" id="MobiDB-lite"/>
    </source>
</evidence>
<accession>A0AAV4EXI2</accession>
<protein>
    <submittedName>
        <fullName evidence="2">Uncharacterized protein</fullName>
    </submittedName>
</protein>